<evidence type="ECO:0000313" key="4">
    <source>
        <dbReference type="Proteomes" id="UP000305067"/>
    </source>
</evidence>
<reference evidence="3 4" key="1">
    <citation type="journal article" date="2019" name="Nat. Ecol. Evol.">
        <title>Megaphylogeny resolves global patterns of mushroom evolution.</title>
        <authorList>
            <person name="Varga T."/>
            <person name="Krizsan K."/>
            <person name="Foldi C."/>
            <person name="Dima B."/>
            <person name="Sanchez-Garcia M."/>
            <person name="Sanchez-Ramirez S."/>
            <person name="Szollosi G.J."/>
            <person name="Szarkandi J.G."/>
            <person name="Papp V."/>
            <person name="Albert L."/>
            <person name="Andreopoulos W."/>
            <person name="Angelini C."/>
            <person name="Antonin V."/>
            <person name="Barry K.W."/>
            <person name="Bougher N.L."/>
            <person name="Buchanan P."/>
            <person name="Buyck B."/>
            <person name="Bense V."/>
            <person name="Catcheside P."/>
            <person name="Chovatia M."/>
            <person name="Cooper J."/>
            <person name="Damon W."/>
            <person name="Desjardin D."/>
            <person name="Finy P."/>
            <person name="Geml J."/>
            <person name="Haridas S."/>
            <person name="Hughes K."/>
            <person name="Justo A."/>
            <person name="Karasinski D."/>
            <person name="Kautmanova I."/>
            <person name="Kiss B."/>
            <person name="Kocsube S."/>
            <person name="Kotiranta H."/>
            <person name="LaButti K.M."/>
            <person name="Lechner B.E."/>
            <person name="Liimatainen K."/>
            <person name="Lipzen A."/>
            <person name="Lukacs Z."/>
            <person name="Mihaltcheva S."/>
            <person name="Morgado L.N."/>
            <person name="Niskanen T."/>
            <person name="Noordeloos M.E."/>
            <person name="Ohm R.A."/>
            <person name="Ortiz-Santana B."/>
            <person name="Ovrebo C."/>
            <person name="Racz N."/>
            <person name="Riley R."/>
            <person name="Savchenko A."/>
            <person name="Shiryaev A."/>
            <person name="Soop K."/>
            <person name="Spirin V."/>
            <person name="Szebenyi C."/>
            <person name="Tomsovsky M."/>
            <person name="Tulloss R.E."/>
            <person name="Uehling J."/>
            <person name="Grigoriev I.V."/>
            <person name="Vagvolgyi C."/>
            <person name="Papp T."/>
            <person name="Martin F.M."/>
            <person name="Miettinen O."/>
            <person name="Hibbett D.S."/>
            <person name="Nagy L.G."/>
        </authorList>
    </citation>
    <scope>NUCLEOTIDE SEQUENCE [LARGE SCALE GENOMIC DNA]</scope>
    <source>
        <strain evidence="3 4">CBS 309.79</strain>
    </source>
</reference>
<dbReference type="CDD" id="cd23787">
    <property type="entry name" value="RWD_CSM1"/>
    <property type="match status" value="1"/>
</dbReference>
<dbReference type="OrthoDB" id="3216420at2759"/>
<sequence length="419" mass="46469">MARPDPKRPTSRAASRKQDSDSDIEQVEAKPPRKPATVAANGKPTAKPKPKAKPESSTAKRATSVEEINDSDRAEGSNTTANKRKRTTTATATAQAEVPSAQRLERLIADNKRLTEQCKMLNAENEKLNDQLEELFAIRHTEPESLLEQHKAEVAIERKTRAEVVDELTKQLAAVQPLAQSNSGVLHLVTREAADEEKLALERQVQEMKDEIAQLRTKASDLEIDLRGERQIAAQLAKDSQKKKPVGNSGPVHPGTTAKVGQTIQLYEQLSNVCVVGVKSDLTELSKVTPSTTYTCIYTCDPQPSEKEQLGPGMEEPPSLHFSLEFLTNSPLDEDDGEVAHYKPFDLDKESKEWVARLDYYATEFHFSGKQLPLFMRQMRDQIIAGTAKEESEGEGSEVGSEMDVDADRLIEVEVNEIE</sequence>
<keyword evidence="4" id="KW-1185">Reference proteome</keyword>
<protein>
    <recommendedName>
        <fullName evidence="5">Monopolin complex subunit Csm1/Pcs1 C-terminal domain-containing protein</fullName>
    </recommendedName>
</protein>
<feature type="coiled-coil region" evidence="1">
    <location>
        <begin position="104"/>
        <end position="138"/>
    </location>
</feature>
<evidence type="ECO:0000256" key="1">
    <source>
        <dbReference type="SAM" id="Coils"/>
    </source>
</evidence>
<gene>
    <name evidence="3" type="ORF">BDV98DRAFT_591758</name>
</gene>
<feature type="region of interest" description="Disordered" evidence="2">
    <location>
        <begin position="386"/>
        <end position="408"/>
    </location>
</feature>
<dbReference type="AlphaFoldDB" id="A0A5C3QNL1"/>
<evidence type="ECO:0000313" key="3">
    <source>
        <dbReference type="EMBL" id="TFL02948.1"/>
    </source>
</evidence>
<keyword evidence="1" id="KW-0175">Coiled coil</keyword>
<feature type="region of interest" description="Disordered" evidence="2">
    <location>
        <begin position="1"/>
        <end position="98"/>
    </location>
</feature>
<feature type="compositionally biased region" description="Acidic residues" evidence="2">
    <location>
        <begin position="392"/>
        <end position="405"/>
    </location>
</feature>
<feature type="coiled-coil region" evidence="1">
    <location>
        <begin position="191"/>
        <end position="225"/>
    </location>
</feature>
<dbReference type="EMBL" id="ML178821">
    <property type="protein sequence ID" value="TFL02948.1"/>
    <property type="molecule type" value="Genomic_DNA"/>
</dbReference>
<organism evidence="3 4">
    <name type="scientific">Pterulicium gracile</name>
    <dbReference type="NCBI Taxonomy" id="1884261"/>
    <lineage>
        <taxon>Eukaryota</taxon>
        <taxon>Fungi</taxon>
        <taxon>Dikarya</taxon>
        <taxon>Basidiomycota</taxon>
        <taxon>Agaricomycotina</taxon>
        <taxon>Agaricomycetes</taxon>
        <taxon>Agaricomycetidae</taxon>
        <taxon>Agaricales</taxon>
        <taxon>Pleurotineae</taxon>
        <taxon>Pterulaceae</taxon>
        <taxon>Pterulicium</taxon>
    </lineage>
</organism>
<proteinExistence type="predicted"/>
<name>A0A5C3QNL1_9AGAR</name>
<dbReference type="STRING" id="1884261.A0A5C3QNL1"/>
<feature type="region of interest" description="Disordered" evidence="2">
    <location>
        <begin position="236"/>
        <end position="256"/>
    </location>
</feature>
<accession>A0A5C3QNL1</accession>
<dbReference type="Proteomes" id="UP000305067">
    <property type="component" value="Unassembled WGS sequence"/>
</dbReference>
<evidence type="ECO:0000256" key="2">
    <source>
        <dbReference type="SAM" id="MobiDB-lite"/>
    </source>
</evidence>
<evidence type="ECO:0008006" key="5">
    <source>
        <dbReference type="Google" id="ProtNLM"/>
    </source>
</evidence>